<dbReference type="OrthoDB" id="6710000at2"/>
<reference evidence="2" key="1">
    <citation type="submission" date="2016-09" db="EMBL/GenBank/DDBJ databases">
        <authorList>
            <person name="Varghese N."/>
            <person name="Submissions S."/>
        </authorList>
    </citation>
    <scope>NUCLEOTIDE SEQUENCE [LARGE SCALE GENOMIC DNA]</scope>
    <source>
        <strain evidence="2">ANC 3699</strain>
    </source>
</reference>
<evidence type="ECO:0000313" key="2">
    <source>
        <dbReference type="Proteomes" id="UP000242317"/>
    </source>
</evidence>
<organism evidence="1 2">
    <name type="scientific">Acinetobacter marinus</name>
    <dbReference type="NCBI Taxonomy" id="281375"/>
    <lineage>
        <taxon>Bacteria</taxon>
        <taxon>Pseudomonadati</taxon>
        <taxon>Pseudomonadota</taxon>
        <taxon>Gammaproteobacteria</taxon>
        <taxon>Moraxellales</taxon>
        <taxon>Moraxellaceae</taxon>
        <taxon>Acinetobacter</taxon>
    </lineage>
</organism>
<dbReference type="AlphaFoldDB" id="A0A1G6P5L4"/>
<proteinExistence type="predicted"/>
<evidence type="ECO:0000313" key="1">
    <source>
        <dbReference type="EMBL" id="SDC74776.1"/>
    </source>
</evidence>
<accession>A0A1G6P5L4</accession>
<gene>
    <name evidence="1" type="ORF">SAMN05421749_11214</name>
</gene>
<dbReference type="Proteomes" id="UP000242317">
    <property type="component" value="Unassembled WGS sequence"/>
</dbReference>
<dbReference type="RefSeq" id="WP_092621615.1">
    <property type="nucleotide sequence ID" value="NZ_FMYK01000012.1"/>
</dbReference>
<dbReference type="EMBL" id="FMYK01000012">
    <property type="protein sequence ID" value="SDC74776.1"/>
    <property type="molecule type" value="Genomic_DNA"/>
</dbReference>
<keyword evidence="2" id="KW-1185">Reference proteome</keyword>
<name>A0A1G6P5L4_9GAMM</name>
<sequence>MFTIFLTDRQQTVQFNDYPGDDPVKFMMNFKKIFPSTMDLLLPILPESSEALEQLTWESSRREFDIFQKLIQEWATVELRLTAMTKLKDRQFANQLVTQAQQTRKKFLQQQNTLNPLHADYIFLLTVHSLLDAELVEVGAQFYVPSLKDNWQTRVPKQVLNAKI</sequence>
<protein>
    <submittedName>
        <fullName evidence="1">Uncharacterized protein</fullName>
    </submittedName>
</protein>